<organism evidence="1 2">
    <name type="scientific">Roseimaritima ulvae</name>
    <dbReference type="NCBI Taxonomy" id="980254"/>
    <lineage>
        <taxon>Bacteria</taxon>
        <taxon>Pseudomonadati</taxon>
        <taxon>Planctomycetota</taxon>
        <taxon>Planctomycetia</taxon>
        <taxon>Pirellulales</taxon>
        <taxon>Pirellulaceae</taxon>
        <taxon>Roseimaritima</taxon>
    </lineage>
</organism>
<proteinExistence type="predicted"/>
<protein>
    <submittedName>
        <fullName evidence="1">Uncharacterized protein</fullName>
    </submittedName>
</protein>
<dbReference type="EMBL" id="CP042914">
    <property type="protein sequence ID" value="QEG40476.1"/>
    <property type="molecule type" value="Genomic_DNA"/>
</dbReference>
<gene>
    <name evidence="1" type="ORF">UC8_24880</name>
</gene>
<name>A0A5B9QTR9_9BACT</name>
<reference evidence="1 2" key="1">
    <citation type="submission" date="2019-08" db="EMBL/GenBank/DDBJ databases">
        <title>Deep-cultivation of Planctomycetes and their phenomic and genomic characterization uncovers novel biology.</title>
        <authorList>
            <person name="Wiegand S."/>
            <person name="Jogler M."/>
            <person name="Boedeker C."/>
            <person name="Pinto D."/>
            <person name="Vollmers J."/>
            <person name="Rivas-Marin E."/>
            <person name="Kohn T."/>
            <person name="Peeters S.H."/>
            <person name="Heuer A."/>
            <person name="Rast P."/>
            <person name="Oberbeckmann S."/>
            <person name="Bunk B."/>
            <person name="Jeske O."/>
            <person name="Meyerdierks A."/>
            <person name="Storesund J.E."/>
            <person name="Kallscheuer N."/>
            <person name="Luecker S."/>
            <person name="Lage O.M."/>
            <person name="Pohl T."/>
            <person name="Merkel B.J."/>
            <person name="Hornburger P."/>
            <person name="Mueller R.-W."/>
            <person name="Bruemmer F."/>
            <person name="Labrenz M."/>
            <person name="Spormann A.M."/>
            <person name="Op den Camp H."/>
            <person name="Overmann J."/>
            <person name="Amann R."/>
            <person name="Jetten M.S.M."/>
            <person name="Mascher T."/>
            <person name="Medema M.H."/>
            <person name="Devos D.P."/>
            <person name="Kaster A.-K."/>
            <person name="Ovreas L."/>
            <person name="Rohde M."/>
            <person name="Galperin M.Y."/>
            <person name="Jogler C."/>
        </authorList>
    </citation>
    <scope>NUCLEOTIDE SEQUENCE [LARGE SCALE GENOMIC DNA]</scope>
    <source>
        <strain evidence="1 2">UC8</strain>
    </source>
</reference>
<sequence length="99" mass="10821">MLGALAAIGILLWFQSSVGVLASIATAWGAFAQWLLFSCLAEHLRLQKKLAGERFQGRISGPQEEIIWACSQCHHMLHSETHCEVCRATIVADDVGLNS</sequence>
<dbReference type="AlphaFoldDB" id="A0A5B9QTR9"/>
<keyword evidence="2" id="KW-1185">Reference proteome</keyword>
<dbReference type="KEGG" id="rul:UC8_24880"/>
<dbReference type="Proteomes" id="UP000325286">
    <property type="component" value="Chromosome"/>
</dbReference>
<accession>A0A5B9QTR9</accession>
<evidence type="ECO:0000313" key="2">
    <source>
        <dbReference type="Proteomes" id="UP000325286"/>
    </source>
</evidence>
<evidence type="ECO:0000313" key="1">
    <source>
        <dbReference type="EMBL" id="QEG40476.1"/>
    </source>
</evidence>